<dbReference type="PANTHER" id="PTHR30273:SF2">
    <property type="entry name" value="PROTEIN FECR"/>
    <property type="match status" value="1"/>
</dbReference>
<dbReference type="OrthoDB" id="1452822at2"/>
<keyword evidence="1" id="KW-0812">Transmembrane</keyword>
<dbReference type="EMBL" id="PYAW01000002">
    <property type="protein sequence ID" value="PSL47964.1"/>
    <property type="molecule type" value="Genomic_DNA"/>
</dbReference>
<dbReference type="GO" id="GO:0016989">
    <property type="term" value="F:sigma factor antagonist activity"/>
    <property type="evidence" value="ECO:0007669"/>
    <property type="project" value="TreeGrafter"/>
</dbReference>
<dbReference type="PANTHER" id="PTHR30273">
    <property type="entry name" value="PERIPLASMIC SIGNAL SENSOR AND SIGMA FACTOR ACTIVATOR FECR-RELATED"/>
    <property type="match status" value="1"/>
</dbReference>
<dbReference type="PIRSF" id="PIRSF018266">
    <property type="entry name" value="FecR"/>
    <property type="match status" value="1"/>
</dbReference>
<dbReference type="Proteomes" id="UP000240971">
    <property type="component" value="Unassembled WGS sequence"/>
</dbReference>
<evidence type="ECO:0000259" key="3">
    <source>
        <dbReference type="Pfam" id="PF16344"/>
    </source>
</evidence>
<dbReference type="Pfam" id="PF16344">
    <property type="entry name" value="FecR_C"/>
    <property type="match status" value="1"/>
</dbReference>
<protein>
    <submittedName>
        <fullName evidence="4">FecR family protein</fullName>
    </submittedName>
</protein>
<keyword evidence="1" id="KW-0472">Membrane</keyword>
<dbReference type="AlphaFoldDB" id="A0A2P8HP23"/>
<reference evidence="4 5" key="1">
    <citation type="submission" date="2018-03" db="EMBL/GenBank/DDBJ databases">
        <title>Genomic Encyclopedia of Archaeal and Bacterial Type Strains, Phase II (KMG-II): from individual species to whole genera.</title>
        <authorList>
            <person name="Goeker M."/>
        </authorList>
    </citation>
    <scope>NUCLEOTIDE SEQUENCE [LARGE SCALE GENOMIC DNA]</scope>
    <source>
        <strain evidence="4 5">DSM 24859</strain>
    </source>
</reference>
<feature type="transmembrane region" description="Helical" evidence="1">
    <location>
        <begin position="75"/>
        <end position="96"/>
    </location>
</feature>
<feature type="domain" description="FecR protein" evidence="2">
    <location>
        <begin position="114"/>
        <end position="208"/>
    </location>
</feature>
<dbReference type="InterPro" id="IPR012373">
    <property type="entry name" value="Ferrdict_sens_TM"/>
</dbReference>
<feature type="domain" description="Protein FecR C-terminal" evidence="3">
    <location>
        <begin position="256"/>
        <end position="321"/>
    </location>
</feature>
<evidence type="ECO:0000313" key="5">
    <source>
        <dbReference type="Proteomes" id="UP000240971"/>
    </source>
</evidence>
<evidence type="ECO:0000313" key="4">
    <source>
        <dbReference type="EMBL" id="PSL47964.1"/>
    </source>
</evidence>
<dbReference type="Gene3D" id="2.60.120.1440">
    <property type="match status" value="1"/>
</dbReference>
<gene>
    <name evidence="4" type="ORF">CLV51_102824</name>
</gene>
<evidence type="ECO:0000259" key="2">
    <source>
        <dbReference type="Pfam" id="PF04773"/>
    </source>
</evidence>
<dbReference type="Gene3D" id="3.55.50.30">
    <property type="match status" value="1"/>
</dbReference>
<comment type="caution">
    <text evidence="4">The sequence shown here is derived from an EMBL/GenBank/DDBJ whole genome shotgun (WGS) entry which is preliminary data.</text>
</comment>
<evidence type="ECO:0000256" key="1">
    <source>
        <dbReference type="SAM" id="Phobius"/>
    </source>
</evidence>
<dbReference type="InterPro" id="IPR006860">
    <property type="entry name" value="FecR"/>
</dbReference>
<keyword evidence="5" id="KW-1185">Reference proteome</keyword>
<dbReference type="Pfam" id="PF04773">
    <property type="entry name" value="FecR"/>
    <property type="match status" value="1"/>
</dbReference>
<keyword evidence="1" id="KW-1133">Transmembrane helix</keyword>
<dbReference type="RefSeq" id="WP_106528383.1">
    <property type="nucleotide sequence ID" value="NZ_PYAW01000002.1"/>
</dbReference>
<accession>A0A2P8HP23</accession>
<proteinExistence type="predicted"/>
<organism evidence="4 5">
    <name type="scientific">Chitinophaga niastensis</name>
    <dbReference type="NCBI Taxonomy" id="536980"/>
    <lineage>
        <taxon>Bacteria</taxon>
        <taxon>Pseudomonadati</taxon>
        <taxon>Bacteroidota</taxon>
        <taxon>Chitinophagia</taxon>
        <taxon>Chitinophagales</taxon>
        <taxon>Chitinophagaceae</taxon>
        <taxon>Chitinophaga</taxon>
    </lineage>
</organism>
<sequence>MDQDHQHRIKQLLKQYFDGIDHPEAATHFEEWYRQLSLDESLDLSQEELDLALGRMAENIRVKKQPRMRILNRRMLINVSAVAASVLLLVSCLLSFKQGTSFYNLFHPIKEIQLATLAGQSKTLTLPDGSIIHLNENAAVTYTNRYDHDGKREIFLWGEAFFEVTKNPQHPFIVIAGKANITVLGTSFNVSGNQVDSTVVVAVRDGRVALQDSRHADNAAMVLSEGEAGILSKEGALTHYTSSNVANYLSWMNGQLTFNRAALKEVALELEQIYHVPIRLQDTSLEKIHLTLQYRRTDLPAVLDLICNSLNLEHTTRNGVVWISNIR</sequence>
<name>A0A2P8HP23_CHINA</name>
<dbReference type="InterPro" id="IPR032508">
    <property type="entry name" value="FecR_C"/>
</dbReference>